<dbReference type="PIRSF" id="PIRSF005900">
    <property type="entry name" value="Dps"/>
    <property type="match status" value="1"/>
</dbReference>
<dbReference type="PRINTS" id="PR01346">
    <property type="entry name" value="HELNAPAPROT"/>
</dbReference>
<comment type="similarity">
    <text evidence="1 2">Belongs to the Dps family.</text>
</comment>
<dbReference type="GO" id="GO:0003677">
    <property type="term" value="F:DNA binding"/>
    <property type="evidence" value="ECO:0007669"/>
    <property type="project" value="UniProtKB-KW"/>
</dbReference>
<keyword evidence="5" id="KW-1185">Reference proteome</keyword>
<dbReference type="PROSITE" id="PS00818">
    <property type="entry name" value="DPS_1"/>
    <property type="match status" value="1"/>
</dbReference>
<dbReference type="InterPro" id="IPR023188">
    <property type="entry name" value="DPS_DNA-bd_CS"/>
</dbReference>
<organism evidence="4 5">
    <name type="scientific">Priestia iocasae</name>
    <dbReference type="NCBI Taxonomy" id="2291674"/>
    <lineage>
        <taxon>Bacteria</taxon>
        <taxon>Bacillati</taxon>
        <taxon>Bacillota</taxon>
        <taxon>Bacilli</taxon>
        <taxon>Bacillales</taxon>
        <taxon>Bacillaceae</taxon>
        <taxon>Priestia</taxon>
    </lineage>
</organism>
<proteinExistence type="inferred from homology"/>
<evidence type="ECO:0000259" key="3">
    <source>
        <dbReference type="Pfam" id="PF00210"/>
    </source>
</evidence>
<dbReference type="CDD" id="cd01043">
    <property type="entry name" value="DPS"/>
    <property type="match status" value="1"/>
</dbReference>
<sequence length="145" mass="16754">MNLEQVLNVQIANWNVLYTKLHHFHWYVKGPQFFTLHNKFEELFGEAAQYVDEYAERLLSIGGKPISTLRDYLEQSTIAEAAEEKTAEEIIQAVIDDYTILIYELKEGIKVAENQHDAVTADMFIETIGTLEKNIWMLKSTLMIA</sequence>
<dbReference type="Gene3D" id="1.20.1260.10">
    <property type="match status" value="1"/>
</dbReference>
<evidence type="ECO:0000313" key="5">
    <source>
        <dbReference type="Proteomes" id="UP000809829"/>
    </source>
</evidence>
<feature type="domain" description="Ferritin/DPS" evidence="3">
    <location>
        <begin position="6"/>
        <end position="142"/>
    </location>
</feature>
<dbReference type="PANTHER" id="PTHR42932:SF1">
    <property type="entry name" value="GENERAL STRESS PROTEIN 20U"/>
    <property type="match status" value="1"/>
</dbReference>
<dbReference type="Pfam" id="PF00210">
    <property type="entry name" value="Ferritin"/>
    <property type="match status" value="1"/>
</dbReference>
<dbReference type="InterPro" id="IPR012347">
    <property type="entry name" value="Ferritin-like"/>
</dbReference>
<comment type="caution">
    <text evidence="4">The sequence shown here is derived from an EMBL/GenBank/DDBJ whole genome shotgun (WGS) entry which is preliminary data.</text>
</comment>
<name>A0ABS2QWJ6_9BACI</name>
<dbReference type="InterPro" id="IPR002177">
    <property type="entry name" value="DPS_DNA-bd"/>
</dbReference>
<evidence type="ECO:0000256" key="1">
    <source>
        <dbReference type="ARBA" id="ARBA00009497"/>
    </source>
</evidence>
<dbReference type="Proteomes" id="UP000809829">
    <property type="component" value="Unassembled WGS sequence"/>
</dbReference>
<gene>
    <name evidence="4" type="ORF">JOC83_002692</name>
</gene>
<accession>A0ABS2QWJ6</accession>
<evidence type="ECO:0000313" key="4">
    <source>
        <dbReference type="EMBL" id="MBM7703843.1"/>
    </source>
</evidence>
<protein>
    <submittedName>
        <fullName evidence="4">Starvation-inducible DNA-binding protein</fullName>
    </submittedName>
</protein>
<dbReference type="SUPFAM" id="SSF47240">
    <property type="entry name" value="Ferritin-like"/>
    <property type="match status" value="1"/>
</dbReference>
<dbReference type="PANTHER" id="PTHR42932">
    <property type="entry name" value="GENERAL STRESS PROTEIN 20U"/>
    <property type="match status" value="1"/>
</dbReference>
<dbReference type="RefSeq" id="WP_205187815.1">
    <property type="nucleotide sequence ID" value="NZ_JAFBFC010000004.1"/>
</dbReference>
<dbReference type="InterPro" id="IPR009078">
    <property type="entry name" value="Ferritin-like_SF"/>
</dbReference>
<keyword evidence="4" id="KW-0238">DNA-binding</keyword>
<evidence type="ECO:0000256" key="2">
    <source>
        <dbReference type="RuleBase" id="RU003875"/>
    </source>
</evidence>
<dbReference type="InterPro" id="IPR008331">
    <property type="entry name" value="Ferritin_DPS_dom"/>
</dbReference>
<dbReference type="EMBL" id="JAFBFC010000004">
    <property type="protein sequence ID" value="MBM7703843.1"/>
    <property type="molecule type" value="Genomic_DNA"/>
</dbReference>
<reference evidence="4 5" key="1">
    <citation type="submission" date="2021-01" db="EMBL/GenBank/DDBJ databases">
        <title>Genomic Encyclopedia of Type Strains, Phase IV (KMG-IV): sequencing the most valuable type-strain genomes for metagenomic binning, comparative biology and taxonomic classification.</title>
        <authorList>
            <person name="Goeker M."/>
        </authorList>
    </citation>
    <scope>NUCLEOTIDE SEQUENCE [LARGE SCALE GENOMIC DNA]</scope>
    <source>
        <strain evidence="4 5">DSM 104297</strain>
    </source>
</reference>